<dbReference type="EMBL" id="CM000769">
    <property type="protein sequence ID" value="KXG20117.1"/>
    <property type="molecule type" value="Genomic_DNA"/>
</dbReference>
<dbReference type="AlphaFoldDB" id="A0A194YJI7"/>
<feature type="region of interest" description="Disordered" evidence="1">
    <location>
        <begin position="1"/>
        <end position="56"/>
    </location>
</feature>
<evidence type="ECO:0000256" key="1">
    <source>
        <dbReference type="SAM" id="MobiDB-lite"/>
    </source>
</evidence>
<reference evidence="3" key="2">
    <citation type="journal article" date="2018" name="Plant J.">
        <title>The Sorghum bicolor reference genome: improved assembly, gene annotations, a transcriptome atlas, and signatures of genome organization.</title>
        <authorList>
            <person name="McCormick R.F."/>
            <person name="Truong S.K."/>
            <person name="Sreedasyam A."/>
            <person name="Jenkins J."/>
            <person name="Shu S."/>
            <person name="Sims D."/>
            <person name="Kennedy M."/>
            <person name="Amirebrahimi M."/>
            <person name="Weers B.D."/>
            <person name="McKinley B."/>
            <person name="Mattison A."/>
            <person name="Morishige D.T."/>
            <person name="Grimwood J."/>
            <person name="Schmutz J."/>
            <person name="Mullet J.E."/>
        </authorList>
    </citation>
    <scope>NUCLEOTIDE SEQUENCE [LARGE SCALE GENOMIC DNA]</scope>
    <source>
        <strain evidence="3">cv. BTx623</strain>
    </source>
</reference>
<organism evidence="2 3">
    <name type="scientific">Sorghum bicolor</name>
    <name type="common">Sorghum</name>
    <name type="synonym">Sorghum vulgare</name>
    <dbReference type="NCBI Taxonomy" id="4558"/>
    <lineage>
        <taxon>Eukaryota</taxon>
        <taxon>Viridiplantae</taxon>
        <taxon>Streptophyta</taxon>
        <taxon>Embryophyta</taxon>
        <taxon>Tracheophyta</taxon>
        <taxon>Spermatophyta</taxon>
        <taxon>Magnoliopsida</taxon>
        <taxon>Liliopsida</taxon>
        <taxon>Poales</taxon>
        <taxon>Poaceae</taxon>
        <taxon>PACMAD clade</taxon>
        <taxon>Panicoideae</taxon>
        <taxon>Andropogonodae</taxon>
        <taxon>Andropogoneae</taxon>
        <taxon>Sorghinae</taxon>
        <taxon>Sorghum</taxon>
    </lineage>
</organism>
<dbReference type="Gramene" id="KXG20117">
    <property type="protein sequence ID" value="KXG20117"/>
    <property type="gene ID" value="SORBI_3010G157200"/>
</dbReference>
<protein>
    <submittedName>
        <fullName evidence="2">Uncharacterized protein</fullName>
    </submittedName>
</protein>
<reference evidence="2 3" key="1">
    <citation type="journal article" date="2009" name="Nature">
        <title>The Sorghum bicolor genome and the diversification of grasses.</title>
        <authorList>
            <person name="Paterson A.H."/>
            <person name="Bowers J.E."/>
            <person name="Bruggmann R."/>
            <person name="Dubchak I."/>
            <person name="Grimwood J."/>
            <person name="Gundlach H."/>
            <person name="Haberer G."/>
            <person name="Hellsten U."/>
            <person name="Mitros T."/>
            <person name="Poliakov A."/>
            <person name="Schmutz J."/>
            <person name="Spannagl M."/>
            <person name="Tang H."/>
            <person name="Wang X."/>
            <person name="Wicker T."/>
            <person name="Bharti A.K."/>
            <person name="Chapman J."/>
            <person name="Feltus F.A."/>
            <person name="Gowik U."/>
            <person name="Grigoriev I.V."/>
            <person name="Lyons E."/>
            <person name="Maher C.A."/>
            <person name="Martis M."/>
            <person name="Narechania A."/>
            <person name="Otillar R.P."/>
            <person name="Penning B.W."/>
            <person name="Salamov A.A."/>
            <person name="Wang Y."/>
            <person name="Zhang L."/>
            <person name="Carpita N.C."/>
            <person name="Freeling M."/>
            <person name="Gingle A.R."/>
            <person name="Hash C.T."/>
            <person name="Keller B."/>
            <person name="Klein P."/>
            <person name="Kresovich S."/>
            <person name="McCann M.C."/>
            <person name="Ming R."/>
            <person name="Peterson D.G."/>
            <person name="Mehboob-ur-Rahman"/>
            <person name="Ware D."/>
            <person name="Westhoff P."/>
            <person name="Mayer K.F."/>
            <person name="Messing J."/>
            <person name="Rokhsar D.S."/>
        </authorList>
    </citation>
    <scope>NUCLEOTIDE SEQUENCE [LARGE SCALE GENOMIC DNA]</scope>
    <source>
        <strain evidence="3">cv. BTx623</strain>
    </source>
</reference>
<sequence>MLPRAELLPPLTESPQPPFSTWRALPRSIQSTSNLPRRPPTPTTRSRATPSPRGLGWGKFIASKPFNVGGFDSAIYFYNDRKSHQDGGMALPTSRSP</sequence>
<accession>A0A194YJI7</accession>
<proteinExistence type="predicted"/>
<evidence type="ECO:0000313" key="3">
    <source>
        <dbReference type="Proteomes" id="UP000000768"/>
    </source>
</evidence>
<gene>
    <name evidence="2" type="ORF">SORBI_3010G157200</name>
</gene>
<dbReference type="InParanoid" id="A0A194YJI7"/>
<keyword evidence="3" id="KW-1185">Reference proteome</keyword>
<dbReference type="Proteomes" id="UP000000768">
    <property type="component" value="Chromosome 10"/>
</dbReference>
<feature type="compositionally biased region" description="Low complexity" evidence="1">
    <location>
        <begin position="43"/>
        <end position="53"/>
    </location>
</feature>
<name>A0A194YJI7_SORBI</name>
<evidence type="ECO:0000313" key="2">
    <source>
        <dbReference type="EMBL" id="KXG20117.1"/>
    </source>
</evidence>